<evidence type="ECO:0000313" key="1">
    <source>
        <dbReference type="EMBL" id="KAG6629421.1"/>
    </source>
</evidence>
<gene>
    <name evidence="1" type="ORF">CIPAW_14G083300</name>
</gene>
<accession>A0A8T1NI22</accession>
<keyword evidence="2" id="KW-1185">Reference proteome</keyword>
<dbReference type="AlphaFoldDB" id="A0A8T1NI22"/>
<evidence type="ECO:0000313" key="2">
    <source>
        <dbReference type="Proteomes" id="UP000811609"/>
    </source>
</evidence>
<proteinExistence type="predicted"/>
<name>A0A8T1NI22_CARIL</name>
<reference evidence="1" key="1">
    <citation type="submission" date="2020-12" db="EMBL/GenBank/DDBJ databases">
        <title>WGS assembly of Carya illinoinensis cv. Pawnee.</title>
        <authorList>
            <person name="Platts A."/>
            <person name="Shu S."/>
            <person name="Wright S."/>
            <person name="Barry K."/>
            <person name="Edger P."/>
            <person name="Pires J.C."/>
            <person name="Schmutz J."/>
        </authorList>
    </citation>
    <scope>NUCLEOTIDE SEQUENCE</scope>
    <source>
        <tissue evidence="1">Leaf</tissue>
    </source>
</reference>
<dbReference type="EMBL" id="CM031822">
    <property type="protein sequence ID" value="KAG6629421.1"/>
    <property type="molecule type" value="Genomic_DNA"/>
</dbReference>
<comment type="caution">
    <text evidence="1">The sequence shown here is derived from an EMBL/GenBank/DDBJ whole genome shotgun (WGS) entry which is preliminary data.</text>
</comment>
<organism evidence="1 2">
    <name type="scientific">Carya illinoinensis</name>
    <name type="common">Pecan</name>
    <dbReference type="NCBI Taxonomy" id="32201"/>
    <lineage>
        <taxon>Eukaryota</taxon>
        <taxon>Viridiplantae</taxon>
        <taxon>Streptophyta</taxon>
        <taxon>Embryophyta</taxon>
        <taxon>Tracheophyta</taxon>
        <taxon>Spermatophyta</taxon>
        <taxon>Magnoliopsida</taxon>
        <taxon>eudicotyledons</taxon>
        <taxon>Gunneridae</taxon>
        <taxon>Pentapetalae</taxon>
        <taxon>rosids</taxon>
        <taxon>fabids</taxon>
        <taxon>Fagales</taxon>
        <taxon>Juglandaceae</taxon>
        <taxon>Carya</taxon>
    </lineage>
</organism>
<dbReference type="Proteomes" id="UP000811609">
    <property type="component" value="Chromosome 14"/>
</dbReference>
<sequence>MSRSKALEDITALKEETETLKNSLAPISTRTADLIKRISESLPKIGGAGAEKKGSYNDGTKGVNAARKEVETLIGDPTPLNPIVKMLGDTVKALKTLEDRLKEARDKK</sequence>
<protein>
    <submittedName>
        <fullName evidence="1">Uncharacterized protein</fullName>
    </submittedName>
</protein>